<sequence length="220" mass="25410">MKNILFVCTGNTCRSPAAEAVYRKKAKEASLETDVKSAGMYGMPGMGLSQGSRNALDERNIPHSHQSQTVTEELLDWADLVLTMTQDHKRRLIEQFPHMNKIVYTLKEYAYDTSENREKKRMLDREAAELEMKRVRFINDNQDKVEEYNATGDLVKQQELERELLEEIRPHQEAIDQILQDYPSIDVVDPFGGSDQIYRDTLSEIEEAVDRLVEKLKQGD</sequence>
<dbReference type="SUPFAM" id="SSF52788">
    <property type="entry name" value="Phosphotyrosine protein phosphatases I"/>
    <property type="match status" value="1"/>
</dbReference>
<gene>
    <name evidence="6" type="ORF">CR205_17145</name>
</gene>
<dbReference type="InterPro" id="IPR023485">
    <property type="entry name" value="Ptyr_pPase"/>
</dbReference>
<feature type="domain" description="Phosphotyrosine protein phosphatase I" evidence="5">
    <location>
        <begin position="2"/>
        <end position="215"/>
    </location>
</feature>
<feature type="active site" evidence="4">
    <location>
        <position position="14"/>
    </location>
</feature>
<dbReference type="Pfam" id="PF01451">
    <property type="entry name" value="LMWPc"/>
    <property type="match status" value="1"/>
</dbReference>
<dbReference type="InterPro" id="IPR036196">
    <property type="entry name" value="Ptyr_pPase_sf"/>
</dbReference>
<dbReference type="Proteomes" id="UP000248066">
    <property type="component" value="Unassembled WGS sequence"/>
</dbReference>
<dbReference type="GO" id="GO:0004725">
    <property type="term" value="F:protein tyrosine phosphatase activity"/>
    <property type="evidence" value="ECO:0007669"/>
    <property type="project" value="InterPro"/>
</dbReference>
<comment type="similarity">
    <text evidence="1">Belongs to the low molecular weight phosphotyrosine protein phosphatase family.</text>
</comment>
<dbReference type="PANTHER" id="PTHR11717:SF31">
    <property type="entry name" value="LOW MOLECULAR WEIGHT PROTEIN-TYROSINE-PHOSPHATASE ETP-RELATED"/>
    <property type="match status" value="1"/>
</dbReference>
<dbReference type="PANTHER" id="PTHR11717">
    <property type="entry name" value="LOW MOLECULAR WEIGHT PROTEIN TYROSINE PHOSPHATASE"/>
    <property type="match status" value="1"/>
</dbReference>
<reference evidence="6 7" key="1">
    <citation type="submission" date="2017-10" db="EMBL/GenBank/DDBJ databases">
        <title>Bacillus sp. nov., a halophilic bacterium isolated from a Yangshapao Lake.</title>
        <authorList>
            <person name="Wang H."/>
        </authorList>
    </citation>
    <scope>NUCLEOTIDE SEQUENCE [LARGE SCALE GENOMIC DNA]</scope>
    <source>
        <strain evidence="6 7">YSP-3</strain>
    </source>
</reference>
<evidence type="ECO:0000259" key="5">
    <source>
        <dbReference type="SMART" id="SM00226"/>
    </source>
</evidence>
<dbReference type="RefSeq" id="WP_110521370.1">
    <property type="nucleotide sequence ID" value="NZ_PDOF01000003.1"/>
</dbReference>
<dbReference type="PRINTS" id="PR00719">
    <property type="entry name" value="LMWPTPASE"/>
</dbReference>
<evidence type="ECO:0000313" key="6">
    <source>
        <dbReference type="EMBL" id="PYZ96095.1"/>
    </source>
</evidence>
<keyword evidence="7" id="KW-1185">Reference proteome</keyword>
<evidence type="ECO:0000256" key="2">
    <source>
        <dbReference type="ARBA" id="ARBA00022801"/>
    </source>
</evidence>
<dbReference type="AlphaFoldDB" id="A0A2W0HFG9"/>
<comment type="caution">
    <text evidence="6">The sequence shown here is derived from an EMBL/GenBank/DDBJ whole genome shotgun (WGS) entry which is preliminary data.</text>
</comment>
<evidence type="ECO:0000256" key="1">
    <source>
        <dbReference type="ARBA" id="ARBA00011063"/>
    </source>
</evidence>
<feature type="active site" description="Nucleophile" evidence="4">
    <location>
        <position position="8"/>
    </location>
</feature>
<evidence type="ECO:0000313" key="7">
    <source>
        <dbReference type="Proteomes" id="UP000248066"/>
    </source>
</evidence>
<dbReference type="OrthoDB" id="9784339at2"/>
<dbReference type="EMBL" id="PDOF01000003">
    <property type="protein sequence ID" value="PYZ96095.1"/>
    <property type="molecule type" value="Genomic_DNA"/>
</dbReference>
<dbReference type="CDD" id="cd16344">
    <property type="entry name" value="LMWPAP"/>
    <property type="match status" value="1"/>
</dbReference>
<dbReference type="InterPro" id="IPR050438">
    <property type="entry name" value="LMW_PTPase"/>
</dbReference>
<dbReference type="Gene3D" id="3.40.50.2300">
    <property type="match status" value="1"/>
</dbReference>
<organism evidence="6 7">
    <name type="scientific">Alteribacter lacisalsi</name>
    <dbReference type="NCBI Taxonomy" id="2045244"/>
    <lineage>
        <taxon>Bacteria</taxon>
        <taxon>Bacillati</taxon>
        <taxon>Bacillota</taxon>
        <taxon>Bacilli</taxon>
        <taxon>Bacillales</taxon>
        <taxon>Bacillaceae</taxon>
        <taxon>Alteribacter</taxon>
    </lineage>
</organism>
<dbReference type="InterPro" id="IPR017867">
    <property type="entry name" value="Tyr_phospatase_low_mol_wt"/>
</dbReference>
<keyword evidence="3" id="KW-0904">Protein phosphatase</keyword>
<accession>A0A2W0HFG9</accession>
<dbReference type="SMART" id="SM00226">
    <property type="entry name" value="LMWPc"/>
    <property type="match status" value="1"/>
</dbReference>
<keyword evidence="2" id="KW-0378">Hydrolase</keyword>
<evidence type="ECO:0000256" key="3">
    <source>
        <dbReference type="ARBA" id="ARBA00022912"/>
    </source>
</evidence>
<proteinExistence type="inferred from homology"/>
<evidence type="ECO:0000256" key="4">
    <source>
        <dbReference type="PIRSR" id="PIRSR617867-1"/>
    </source>
</evidence>
<protein>
    <recommendedName>
        <fullName evidence="5">Phosphotyrosine protein phosphatase I domain-containing protein</fullName>
    </recommendedName>
</protein>
<name>A0A2W0HFG9_9BACI</name>